<dbReference type="PANTHER" id="PTHR46647">
    <property type="entry name" value="RAB9 EFFECTOR PROTEIN WITH KELCH MOTIFS"/>
    <property type="match status" value="1"/>
</dbReference>
<evidence type="ECO:0000313" key="3">
    <source>
        <dbReference type="EMBL" id="OMJ65941.1"/>
    </source>
</evidence>
<dbReference type="InterPro" id="IPR015915">
    <property type="entry name" value="Kelch-typ_b-propeller"/>
</dbReference>
<comment type="caution">
    <text evidence="3">The sequence shown here is derived from an EMBL/GenBank/DDBJ whole genome shotgun (WGS) entry which is preliminary data.</text>
</comment>
<proteinExistence type="predicted"/>
<organism evidence="3 4">
    <name type="scientific">Stentor coeruleus</name>
    <dbReference type="NCBI Taxonomy" id="5963"/>
    <lineage>
        <taxon>Eukaryota</taxon>
        <taxon>Sar</taxon>
        <taxon>Alveolata</taxon>
        <taxon>Ciliophora</taxon>
        <taxon>Postciliodesmatophora</taxon>
        <taxon>Heterotrichea</taxon>
        <taxon>Heterotrichida</taxon>
        <taxon>Stentoridae</taxon>
        <taxon>Stentor</taxon>
    </lineage>
</organism>
<dbReference type="EMBL" id="MPUH01001879">
    <property type="protein sequence ID" value="OMJ65941.1"/>
    <property type="molecule type" value="Genomic_DNA"/>
</dbReference>
<protein>
    <submittedName>
        <fullName evidence="3">Uncharacterized protein</fullName>
    </submittedName>
</protein>
<keyword evidence="1" id="KW-0880">Kelch repeat</keyword>
<gene>
    <name evidence="3" type="ORF">SteCoe_37396</name>
</gene>
<dbReference type="InterPro" id="IPR052124">
    <property type="entry name" value="Rab9_kelch_effector"/>
</dbReference>
<sequence>MIILYLAFVHIAAQQNTHYIPLVRTPPSGRIGASMACIKSKETFLIFGGSLETTYYDELWFYNKDYHIWEEVLLSTDSSPSPRIYFGSFVSALSEKFYIFGGNSYQGLKNDFWEFDPKSLKWSYLDTINPPSVRHAFSFTSFIKDGNEIFIIFGGETTSGNANGLFM</sequence>
<dbReference type="Pfam" id="PF24681">
    <property type="entry name" value="Kelch_KLHDC2_KLHL20_DRC7"/>
    <property type="match status" value="1"/>
</dbReference>
<evidence type="ECO:0000313" key="4">
    <source>
        <dbReference type="Proteomes" id="UP000187209"/>
    </source>
</evidence>
<dbReference type="AlphaFoldDB" id="A0A1R2AN56"/>
<accession>A0A1R2AN56</accession>
<dbReference type="SUPFAM" id="SSF117281">
    <property type="entry name" value="Kelch motif"/>
    <property type="match status" value="1"/>
</dbReference>
<evidence type="ECO:0000256" key="2">
    <source>
        <dbReference type="ARBA" id="ARBA00022737"/>
    </source>
</evidence>
<reference evidence="3 4" key="1">
    <citation type="submission" date="2016-11" db="EMBL/GenBank/DDBJ databases">
        <title>The macronuclear genome of Stentor coeruleus: a giant cell with tiny introns.</title>
        <authorList>
            <person name="Slabodnick M."/>
            <person name="Ruby J.G."/>
            <person name="Reiff S.B."/>
            <person name="Swart E.C."/>
            <person name="Gosai S."/>
            <person name="Prabakaran S."/>
            <person name="Witkowska E."/>
            <person name="Larue G.E."/>
            <person name="Fisher S."/>
            <person name="Freeman R.M."/>
            <person name="Gunawardena J."/>
            <person name="Chu W."/>
            <person name="Stover N.A."/>
            <person name="Gregory B.D."/>
            <person name="Nowacki M."/>
            <person name="Derisi J."/>
            <person name="Roy S.W."/>
            <person name="Marshall W.F."/>
            <person name="Sood P."/>
        </authorList>
    </citation>
    <scope>NUCLEOTIDE SEQUENCE [LARGE SCALE GENOMIC DNA]</scope>
    <source>
        <strain evidence="3">WM001</strain>
    </source>
</reference>
<dbReference type="Proteomes" id="UP000187209">
    <property type="component" value="Unassembled WGS sequence"/>
</dbReference>
<keyword evidence="4" id="KW-1185">Reference proteome</keyword>
<evidence type="ECO:0000256" key="1">
    <source>
        <dbReference type="ARBA" id="ARBA00022441"/>
    </source>
</evidence>
<keyword evidence="2" id="KW-0677">Repeat</keyword>
<dbReference type="Gene3D" id="2.120.10.80">
    <property type="entry name" value="Kelch-type beta propeller"/>
    <property type="match status" value="1"/>
</dbReference>
<name>A0A1R2AN56_9CILI</name>
<dbReference type="PANTHER" id="PTHR46647:SF1">
    <property type="entry name" value="RAB9 EFFECTOR PROTEIN WITH KELCH MOTIFS"/>
    <property type="match status" value="1"/>
</dbReference>